<sequence length="517" mass="57073">MLTPKRLLLPEGSDARLHRAMVAHAAAHLRHSAPARPARPLGPMGIALASAIEDARVEQLLCRDFPGVRRWFVDALAPPPDASDLGFAAFIARMDRLLMLPAWQDDNHWVNKARRLFDATVARAGLEDYAAFRAIASILANDLGQMRVRLDPQHCAVPAPWRDDNSYLWDFGAAQTPPDDTIALQASGAWPPPPAEATGDGSGPSPAGGAELELGRYRYPEWERQQERLRPGWCTVIEKMPAWQGLSSMREQRAANDERLTPPALPRARHLERTRRLRRQWEGDDVDLNAAIEALVDRRLRLRPDPRLFMRSGKVLRATSMLVLLDLSESVNHPGPGQTCSLLDIEKQAALLLAASNARNSADRLAIHGFSSNTRNEVYYYRLLEFGKPLQANERAMIGALRGRYSTRIGAALRHASAHLRTEPAGQRALLLVTDGAPSDIDVHDPQYLIEDARMAVAEARAAGVRTGCIAVDSAADACMRRIFGWHNYCAVHDARSLPARLARMHARLVCQGNGGA</sequence>
<dbReference type="Pfam" id="PF00092">
    <property type="entry name" value="VWA"/>
    <property type="match status" value="1"/>
</dbReference>
<dbReference type="InterPro" id="IPR002035">
    <property type="entry name" value="VWF_A"/>
</dbReference>
<dbReference type="Gene3D" id="3.40.50.410">
    <property type="entry name" value="von Willebrand factor, type A domain"/>
    <property type="match status" value="1"/>
</dbReference>
<dbReference type="eggNOG" id="COG4548">
    <property type="taxonomic scope" value="Bacteria"/>
</dbReference>
<reference evidence="4" key="1">
    <citation type="submission" date="2006-12" db="EMBL/GenBank/DDBJ databases">
        <title>Complete sequence of chromosome 1 of Verminephrobacter eiseniae EF01-2.</title>
        <authorList>
            <person name="Copeland A."/>
            <person name="Lucas S."/>
            <person name="Lapidus A."/>
            <person name="Barry K."/>
            <person name="Detter J.C."/>
            <person name="Glavina del Rio T."/>
            <person name="Dalin E."/>
            <person name="Tice H."/>
            <person name="Pitluck S."/>
            <person name="Chertkov O."/>
            <person name="Brettin T."/>
            <person name="Bruce D."/>
            <person name="Han C."/>
            <person name="Tapia R."/>
            <person name="Gilna P."/>
            <person name="Schmutz J."/>
            <person name="Larimer F."/>
            <person name="Land M."/>
            <person name="Hauser L."/>
            <person name="Kyrpides N."/>
            <person name="Kim E."/>
            <person name="Stahl D."/>
            <person name="Richardson P."/>
        </authorList>
    </citation>
    <scope>NUCLEOTIDE SEQUENCE [LARGE SCALE GENOMIC DNA]</scope>
    <source>
        <strain evidence="4">EF01-2</strain>
    </source>
</reference>
<dbReference type="PANTHER" id="PTHR41248">
    <property type="entry name" value="NORD PROTEIN"/>
    <property type="match status" value="1"/>
</dbReference>
<dbReference type="STRING" id="391735.Veis_4903"/>
<feature type="domain" description="VWFA" evidence="2">
    <location>
        <begin position="320"/>
        <end position="483"/>
    </location>
</feature>
<protein>
    <submittedName>
        <fullName evidence="3">von Willebrand factor, type A</fullName>
    </submittedName>
</protein>
<dbReference type="SUPFAM" id="SSF53300">
    <property type="entry name" value="vWA-like"/>
    <property type="match status" value="1"/>
</dbReference>
<proteinExistence type="predicted"/>
<gene>
    <name evidence="3" type="ordered locus">Veis_4903</name>
</gene>
<dbReference type="InterPro" id="IPR036465">
    <property type="entry name" value="vWFA_dom_sf"/>
</dbReference>
<evidence type="ECO:0000313" key="4">
    <source>
        <dbReference type="Proteomes" id="UP000000374"/>
    </source>
</evidence>
<evidence type="ECO:0000313" key="3">
    <source>
        <dbReference type="EMBL" id="ABM60591.1"/>
    </source>
</evidence>
<dbReference type="EMBL" id="CP000542">
    <property type="protein sequence ID" value="ABM60591.1"/>
    <property type="molecule type" value="Genomic_DNA"/>
</dbReference>
<dbReference type="HOGENOM" id="CLU_020675_0_0_4"/>
<dbReference type="PROSITE" id="PS50234">
    <property type="entry name" value="VWFA"/>
    <property type="match status" value="1"/>
</dbReference>
<evidence type="ECO:0000259" key="2">
    <source>
        <dbReference type="PROSITE" id="PS50234"/>
    </source>
</evidence>
<dbReference type="Proteomes" id="UP000000374">
    <property type="component" value="Chromosome"/>
</dbReference>
<feature type="region of interest" description="Disordered" evidence="1">
    <location>
        <begin position="187"/>
        <end position="210"/>
    </location>
</feature>
<organism evidence="3 4">
    <name type="scientific">Verminephrobacter eiseniae (strain EF01-2)</name>
    <dbReference type="NCBI Taxonomy" id="391735"/>
    <lineage>
        <taxon>Bacteria</taxon>
        <taxon>Pseudomonadati</taxon>
        <taxon>Pseudomonadota</taxon>
        <taxon>Betaproteobacteria</taxon>
        <taxon>Burkholderiales</taxon>
        <taxon>Comamonadaceae</taxon>
        <taxon>Verminephrobacter</taxon>
    </lineage>
</organism>
<evidence type="ECO:0000256" key="1">
    <source>
        <dbReference type="SAM" id="MobiDB-lite"/>
    </source>
</evidence>
<keyword evidence="4" id="KW-1185">Reference proteome</keyword>
<dbReference type="AlphaFoldDB" id="A1WSI4"/>
<dbReference type="SMART" id="SM00327">
    <property type="entry name" value="VWA"/>
    <property type="match status" value="1"/>
</dbReference>
<name>A1WSI4_VEREI</name>
<dbReference type="PANTHER" id="PTHR41248:SF1">
    <property type="entry name" value="NORD PROTEIN"/>
    <property type="match status" value="1"/>
</dbReference>
<accession>A1WSI4</accession>
<dbReference type="InterPro" id="IPR051928">
    <property type="entry name" value="NorD/CobT"/>
</dbReference>
<dbReference type="KEGG" id="vei:Veis_4903"/>